<comment type="caution">
    <text evidence="15">The sequence shown here is derived from an EMBL/GenBank/DDBJ whole genome shotgun (WGS) entry which is preliminary data.</text>
</comment>
<dbReference type="Gene3D" id="3.30.420.10">
    <property type="entry name" value="Ribonuclease H-like superfamily/Ribonuclease H"/>
    <property type="match status" value="1"/>
</dbReference>
<sequence>MSILGVDPGLQVTGYGLVENKGRSFKLIEAGVLKTSHKDKIEIRLEKIRRALAEIVKEHKPKVLILEKLYSHYKHPVTAILMGHARGVICLTAGECNIPVVSYPPKRVRKAIAGNGNASKYQIQRIVQDLLKLNTPIKYTDVSDALALAIAHVYMEKKI</sequence>
<dbReference type="Pfam" id="PF02075">
    <property type="entry name" value="RuvC"/>
    <property type="match status" value="1"/>
</dbReference>
<dbReference type="GO" id="GO:0006281">
    <property type="term" value="P:DNA repair"/>
    <property type="evidence" value="ECO:0007669"/>
    <property type="project" value="UniProtKB-UniRule"/>
</dbReference>
<dbReference type="PRINTS" id="PR00696">
    <property type="entry name" value="RSOLVASERUVC"/>
</dbReference>
<dbReference type="GO" id="GO:0006310">
    <property type="term" value="P:DNA recombination"/>
    <property type="evidence" value="ECO:0007669"/>
    <property type="project" value="UniProtKB-UniRule"/>
</dbReference>
<keyword evidence="4 13" id="KW-0479">Metal-binding</keyword>
<dbReference type="GO" id="GO:0048476">
    <property type="term" value="C:Holliday junction resolvase complex"/>
    <property type="evidence" value="ECO:0007669"/>
    <property type="project" value="UniProtKB-UniRule"/>
</dbReference>
<keyword evidence="3 13" id="KW-0540">Nuclease</keyword>
<evidence type="ECO:0000256" key="6">
    <source>
        <dbReference type="ARBA" id="ARBA00022763"/>
    </source>
</evidence>
<reference evidence="15 16" key="1">
    <citation type="submission" date="2017-09" db="EMBL/GenBank/DDBJ databases">
        <title>Depth-based differentiation of microbial function through sediment-hosted aquifers and enrichment of novel symbionts in the deep terrestrial subsurface.</title>
        <authorList>
            <person name="Probst A.J."/>
            <person name="Ladd B."/>
            <person name="Jarett J.K."/>
            <person name="Geller-Mcgrath D.E."/>
            <person name="Sieber C.M."/>
            <person name="Emerson J.B."/>
            <person name="Anantharaman K."/>
            <person name="Thomas B.C."/>
            <person name="Malmstrom R."/>
            <person name="Stieglmeier M."/>
            <person name="Klingl A."/>
            <person name="Woyke T."/>
            <person name="Ryan C.M."/>
            <person name="Banfield J.F."/>
        </authorList>
    </citation>
    <scope>NUCLEOTIDE SEQUENCE [LARGE SCALE GENOMIC DNA]</scope>
    <source>
        <strain evidence="15">CG07_land_8_20_14_0_80_42_15</strain>
    </source>
</reference>
<evidence type="ECO:0000256" key="1">
    <source>
        <dbReference type="ARBA" id="ARBA00009518"/>
    </source>
</evidence>
<protein>
    <recommendedName>
        <fullName evidence="13 14">Crossover junction endodeoxyribonuclease RuvC</fullName>
        <ecNumber evidence="13 14">3.1.21.10</ecNumber>
    </recommendedName>
    <alternativeName>
        <fullName evidence="13">Holliday junction nuclease RuvC</fullName>
    </alternativeName>
    <alternativeName>
        <fullName evidence="13">Holliday junction resolvase RuvC</fullName>
    </alternativeName>
</protein>
<evidence type="ECO:0000256" key="3">
    <source>
        <dbReference type="ARBA" id="ARBA00022722"/>
    </source>
</evidence>
<feature type="active site" evidence="13">
    <location>
        <position position="67"/>
    </location>
</feature>
<dbReference type="PANTHER" id="PTHR30194:SF3">
    <property type="entry name" value="CROSSOVER JUNCTION ENDODEOXYRIBONUCLEASE RUVC"/>
    <property type="match status" value="1"/>
</dbReference>
<dbReference type="GO" id="GO:0008821">
    <property type="term" value="F:crossover junction DNA endonuclease activity"/>
    <property type="evidence" value="ECO:0007669"/>
    <property type="project" value="UniProtKB-UniRule"/>
</dbReference>
<evidence type="ECO:0000256" key="7">
    <source>
        <dbReference type="ARBA" id="ARBA00022801"/>
    </source>
</evidence>
<dbReference type="GO" id="GO:0005737">
    <property type="term" value="C:cytoplasm"/>
    <property type="evidence" value="ECO:0007669"/>
    <property type="project" value="UniProtKB-SubCell"/>
</dbReference>
<dbReference type="PROSITE" id="PS01321">
    <property type="entry name" value="RUVC"/>
    <property type="match status" value="1"/>
</dbReference>
<comment type="subcellular location">
    <subcellularLocation>
        <location evidence="13">Cytoplasm</location>
    </subcellularLocation>
</comment>
<comment type="similarity">
    <text evidence="1 13">Belongs to the RuvC family.</text>
</comment>
<dbReference type="AlphaFoldDB" id="A0A2J0KXC7"/>
<feature type="active site" evidence="13">
    <location>
        <position position="7"/>
    </location>
</feature>
<evidence type="ECO:0000256" key="10">
    <source>
        <dbReference type="ARBA" id="ARBA00023172"/>
    </source>
</evidence>
<feature type="binding site" evidence="13">
    <location>
        <position position="141"/>
    </location>
    <ligand>
        <name>Mg(2+)</name>
        <dbReference type="ChEBI" id="CHEBI:18420"/>
        <label>1</label>
    </ligand>
</feature>
<comment type="cofactor">
    <cofactor evidence="13">
        <name>Mg(2+)</name>
        <dbReference type="ChEBI" id="CHEBI:18420"/>
    </cofactor>
    <text evidence="13">Binds 2 Mg(2+) ion per subunit.</text>
</comment>
<dbReference type="PANTHER" id="PTHR30194">
    <property type="entry name" value="CROSSOVER JUNCTION ENDODEOXYRIBONUCLEASE RUVC"/>
    <property type="match status" value="1"/>
</dbReference>
<comment type="subunit">
    <text evidence="13">Homodimer which binds Holliday junction (HJ) DNA. The HJ becomes 2-fold symmetrical on binding to RuvC with unstacked arms; it has a different conformation from HJ DNA in complex with RuvA. In the full resolvosome a probable DNA-RuvA(4)-RuvB(12)-RuvC(2) complex forms which resolves the HJ.</text>
</comment>
<dbReference type="NCBIfam" id="TIGR00228">
    <property type="entry name" value="ruvC"/>
    <property type="match status" value="1"/>
</dbReference>
<evidence type="ECO:0000256" key="12">
    <source>
        <dbReference type="ARBA" id="ARBA00029354"/>
    </source>
</evidence>
<keyword evidence="2 13" id="KW-0963">Cytoplasm</keyword>
<dbReference type="GO" id="GO:0000287">
    <property type="term" value="F:magnesium ion binding"/>
    <property type="evidence" value="ECO:0007669"/>
    <property type="project" value="UniProtKB-UniRule"/>
</dbReference>
<keyword evidence="11 13" id="KW-0234">DNA repair</keyword>
<evidence type="ECO:0000256" key="9">
    <source>
        <dbReference type="ARBA" id="ARBA00023125"/>
    </source>
</evidence>
<accession>A0A2J0KXC7</accession>
<name>A0A2J0KXC7_9BACT</name>
<feature type="binding site" evidence="13">
    <location>
        <position position="67"/>
    </location>
    <ligand>
        <name>Mg(2+)</name>
        <dbReference type="ChEBI" id="CHEBI:18420"/>
        <label>2</label>
    </ligand>
</feature>
<comment type="function">
    <text evidence="13">The RuvA-RuvB-RuvC complex processes Holliday junction (HJ) DNA during genetic recombination and DNA repair. Endonuclease that resolves HJ intermediates. Cleaves cruciform DNA by making single-stranded nicks across the HJ at symmetrical positions within the homologous arms, yielding a 5'-phosphate and a 3'-hydroxyl group; requires a central core of homology in the junction. The consensus cleavage sequence is 5'-(A/T)TT(C/G)-3'. Cleavage occurs on the 3'-side of the TT dinucleotide at the point of strand exchange. HJ branch migration catalyzed by RuvA-RuvB allows RuvC to scan DNA until it finds its consensus sequence, where it cleaves and resolves the cruciform DNA.</text>
</comment>
<evidence type="ECO:0000313" key="16">
    <source>
        <dbReference type="Proteomes" id="UP000230052"/>
    </source>
</evidence>
<evidence type="ECO:0000256" key="14">
    <source>
        <dbReference type="NCBIfam" id="TIGR00228"/>
    </source>
</evidence>
<dbReference type="SUPFAM" id="SSF53098">
    <property type="entry name" value="Ribonuclease H-like"/>
    <property type="match status" value="1"/>
</dbReference>
<keyword evidence="8 13" id="KW-0460">Magnesium</keyword>
<evidence type="ECO:0000256" key="5">
    <source>
        <dbReference type="ARBA" id="ARBA00022759"/>
    </source>
</evidence>
<dbReference type="EMBL" id="PEWV01000025">
    <property type="protein sequence ID" value="PIU41974.1"/>
    <property type="molecule type" value="Genomic_DNA"/>
</dbReference>
<dbReference type="InterPro" id="IPR036397">
    <property type="entry name" value="RNaseH_sf"/>
</dbReference>
<keyword evidence="6 13" id="KW-0227">DNA damage</keyword>
<dbReference type="EC" id="3.1.21.10" evidence="13 14"/>
<evidence type="ECO:0000256" key="2">
    <source>
        <dbReference type="ARBA" id="ARBA00022490"/>
    </source>
</evidence>
<dbReference type="GO" id="GO:0003677">
    <property type="term" value="F:DNA binding"/>
    <property type="evidence" value="ECO:0007669"/>
    <property type="project" value="UniProtKB-KW"/>
</dbReference>
<keyword evidence="5 13" id="KW-0255">Endonuclease</keyword>
<evidence type="ECO:0000313" key="15">
    <source>
        <dbReference type="EMBL" id="PIU41974.1"/>
    </source>
</evidence>
<dbReference type="CDD" id="cd16962">
    <property type="entry name" value="RuvC"/>
    <property type="match status" value="1"/>
</dbReference>
<keyword evidence="9 13" id="KW-0238">DNA-binding</keyword>
<dbReference type="InterPro" id="IPR020563">
    <property type="entry name" value="X-over_junc_endoDNase_Mg_BS"/>
</dbReference>
<organism evidence="15 16">
    <name type="scientific">Candidatus Aquitaenariimonas noxiae</name>
    <dbReference type="NCBI Taxonomy" id="1974741"/>
    <lineage>
        <taxon>Bacteria</taxon>
        <taxon>Pseudomonadati</taxon>
        <taxon>Candidatus Omnitrophota</taxon>
        <taxon>Candidatus Aquitaenariimonas</taxon>
    </lineage>
</organism>
<dbReference type="FunFam" id="3.30.420.10:FF:000002">
    <property type="entry name" value="Crossover junction endodeoxyribonuclease RuvC"/>
    <property type="match status" value="1"/>
</dbReference>
<keyword evidence="10 13" id="KW-0233">DNA recombination</keyword>
<dbReference type="Proteomes" id="UP000230052">
    <property type="component" value="Unassembled WGS sequence"/>
</dbReference>
<dbReference type="InterPro" id="IPR002176">
    <property type="entry name" value="X-over_junc_endoDNase_RuvC"/>
</dbReference>
<proteinExistence type="inferred from homology"/>
<evidence type="ECO:0000256" key="11">
    <source>
        <dbReference type="ARBA" id="ARBA00023204"/>
    </source>
</evidence>
<evidence type="ECO:0000256" key="13">
    <source>
        <dbReference type="HAMAP-Rule" id="MF_00034"/>
    </source>
</evidence>
<gene>
    <name evidence="13" type="primary">ruvC</name>
    <name evidence="15" type="ORF">COS99_02570</name>
</gene>
<feature type="active site" evidence="13">
    <location>
        <position position="141"/>
    </location>
</feature>
<dbReference type="HAMAP" id="MF_00034">
    <property type="entry name" value="RuvC"/>
    <property type="match status" value="1"/>
</dbReference>
<comment type="catalytic activity">
    <reaction evidence="12 13">
        <text>Endonucleolytic cleavage at a junction such as a reciprocal single-stranded crossover between two homologous DNA duplexes (Holliday junction).</text>
        <dbReference type="EC" id="3.1.21.10"/>
    </reaction>
</comment>
<evidence type="ECO:0000256" key="8">
    <source>
        <dbReference type="ARBA" id="ARBA00022842"/>
    </source>
</evidence>
<evidence type="ECO:0000256" key="4">
    <source>
        <dbReference type="ARBA" id="ARBA00022723"/>
    </source>
</evidence>
<keyword evidence="7 13" id="KW-0378">Hydrolase</keyword>
<dbReference type="InterPro" id="IPR012337">
    <property type="entry name" value="RNaseH-like_sf"/>
</dbReference>
<feature type="binding site" evidence="13">
    <location>
        <position position="7"/>
    </location>
    <ligand>
        <name>Mg(2+)</name>
        <dbReference type="ChEBI" id="CHEBI:18420"/>
        <label>1</label>
    </ligand>
</feature>